<evidence type="ECO:0000256" key="1">
    <source>
        <dbReference type="SAM" id="Phobius"/>
    </source>
</evidence>
<evidence type="ECO:0000313" key="5">
    <source>
        <dbReference type="Proteomes" id="UP001597526"/>
    </source>
</evidence>
<dbReference type="InterPro" id="IPR006860">
    <property type="entry name" value="FecR"/>
</dbReference>
<dbReference type="Proteomes" id="UP001597526">
    <property type="component" value="Unassembled WGS sequence"/>
</dbReference>
<dbReference type="RefSeq" id="WP_377768328.1">
    <property type="nucleotide sequence ID" value="NZ_JBHULB010000082.1"/>
</dbReference>
<reference evidence="5" key="1">
    <citation type="journal article" date="2019" name="Int. J. Syst. Evol. Microbiol.">
        <title>The Global Catalogue of Microorganisms (GCM) 10K type strain sequencing project: providing services to taxonomists for standard genome sequencing and annotation.</title>
        <authorList>
            <consortium name="The Broad Institute Genomics Platform"/>
            <consortium name="The Broad Institute Genome Sequencing Center for Infectious Disease"/>
            <person name="Wu L."/>
            <person name="Ma J."/>
        </authorList>
    </citation>
    <scope>NUCLEOTIDE SEQUENCE [LARGE SCALE GENOMIC DNA]</scope>
    <source>
        <strain evidence="5">KCTC 52368</strain>
    </source>
</reference>
<organism evidence="4 5">
    <name type="scientific">Croceitalea marina</name>
    <dbReference type="NCBI Taxonomy" id="1775166"/>
    <lineage>
        <taxon>Bacteria</taxon>
        <taxon>Pseudomonadati</taxon>
        <taxon>Bacteroidota</taxon>
        <taxon>Flavobacteriia</taxon>
        <taxon>Flavobacteriales</taxon>
        <taxon>Flavobacteriaceae</taxon>
        <taxon>Croceitalea</taxon>
    </lineage>
</organism>
<evidence type="ECO:0000259" key="3">
    <source>
        <dbReference type="Pfam" id="PF16344"/>
    </source>
</evidence>
<proteinExistence type="predicted"/>
<accession>A0ABW5N103</accession>
<dbReference type="PANTHER" id="PTHR30273">
    <property type="entry name" value="PERIPLASMIC SIGNAL SENSOR AND SIGMA FACTOR ACTIVATOR FECR-RELATED"/>
    <property type="match status" value="1"/>
</dbReference>
<feature type="domain" description="Protein FecR C-terminal" evidence="3">
    <location>
        <begin position="232"/>
        <end position="290"/>
    </location>
</feature>
<dbReference type="Gene3D" id="2.60.120.1440">
    <property type="match status" value="1"/>
</dbReference>
<keyword evidence="1" id="KW-0472">Membrane</keyword>
<feature type="transmembrane region" description="Helical" evidence="1">
    <location>
        <begin position="76"/>
        <end position="94"/>
    </location>
</feature>
<dbReference type="EMBL" id="JBHULB010000082">
    <property type="protein sequence ID" value="MFD2588869.1"/>
    <property type="molecule type" value="Genomic_DNA"/>
</dbReference>
<dbReference type="Gene3D" id="3.55.50.30">
    <property type="match status" value="1"/>
</dbReference>
<dbReference type="PANTHER" id="PTHR30273:SF2">
    <property type="entry name" value="PROTEIN FECR"/>
    <property type="match status" value="1"/>
</dbReference>
<dbReference type="InterPro" id="IPR032508">
    <property type="entry name" value="FecR_C"/>
</dbReference>
<name>A0ABW5N103_9FLAO</name>
<evidence type="ECO:0000259" key="2">
    <source>
        <dbReference type="Pfam" id="PF04773"/>
    </source>
</evidence>
<sequence length="302" mass="34365">MDKENLIQKWVLNQLSEEEKKEFNALDNAPFFERIVKDASHFKAADHSEYNDFDSFRSKVMQPETKVRKLHYLRPLMRIASVLIVVFGLYYFFLNQQPINIQTQVAQQTTVELPDASTVTLNALSEISYSKQDWADKREVKLVGEAFFDVAKGAKFDVVTSEGTISVLGTEFNVKQRDDFFEVACFEGTVRVVANGHTQILKQGDNFRIQAGKALSGEHNYDAPKWTNNISYFERTPLSEVFAELERQYGVSVTSNTVDAKTLFTGGFAHGDLDSALKAIGEALELDYEILKPKEIRFSMRE</sequence>
<dbReference type="PIRSF" id="PIRSF018266">
    <property type="entry name" value="FecR"/>
    <property type="match status" value="1"/>
</dbReference>
<keyword evidence="1" id="KW-0812">Transmembrane</keyword>
<protein>
    <submittedName>
        <fullName evidence="4">FecR family protein</fullName>
    </submittedName>
</protein>
<keyword evidence="5" id="KW-1185">Reference proteome</keyword>
<evidence type="ECO:0000313" key="4">
    <source>
        <dbReference type="EMBL" id="MFD2588869.1"/>
    </source>
</evidence>
<comment type="caution">
    <text evidence="4">The sequence shown here is derived from an EMBL/GenBank/DDBJ whole genome shotgun (WGS) entry which is preliminary data.</text>
</comment>
<feature type="domain" description="FecR protein" evidence="2">
    <location>
        <begin position="101"/>
        <end position="191"/>
    </location>
</feature>
<dbReference type="InterPro" id="IPR012373">
    <property type="entry name" value="Ferrdict_sens_TM"/>
</dbReference>
<gene>
    <name evidence="4" type="ORF">ACFSQJ_18230</name>
</gene>
<dbReference type="Pfam" id="PF04773">
    <property type="entry name" value="FecR"/>
    <property type="match status" value="1"/>
</dbReference>
<keyword evidence="1" id="KW-1133">Transmembrane helix</keyword>
<dbReference type="Pfam" id="PF16344">
    <property type="entry name" value="FecR_C"/>
    <property type="match status" value="1"/>
</dbReference>